<name>A0A9N9XLQ1_PHYSR</name>
<dbReference type="Pfam" id="PF21467">
    <property type="entry name" value="BetaGal_gal-bd"/>
    <property type="match status" value="1"/>
</dbReference>
<keyword evidence="2" id="KW-0378">Hydrolase</keyword>
<dbReference type="InterPro" id="IPR026283">
    <property type="entry name" value="B-gal_1-like"/>
</dbReference>
<dbReference type="PIRSF" id="PIRSF006336">
    <property type="entry name" value="B-gal"/>
    <property type="match status" value="1"/>
</dbReference>
<dbReference type="Gene3D" id="2.60.120.260">
    <property type="entry name" value="Galactose-binding domain-like"/>
    <property type="match status" value="2"/>
</dbReference>
<dbReference type="GO" id="GO:0004565">
    <property type="term" value="F:beta-galactosidase activity"/>
    <property type="evidence" value="ECO:0007669"/>
    <property type="project" value="InterPro"/>
</dbReference>
<dbReference type="PRINTS" id="PR00742">
    <property type="entry name" value="GLHYDRLASE35"/>
</dbReference>
<keyword evidence="3" id="KW-0326">Glycosidase</keyword>
<evidence type="ECO:0000256" key="6">
    <source>
        <dbReference type="SAM" id="SignalP"/>
    </source>
</evidence>
<feature type="signal peptide" evidence="6">
    <location>
        <begin position="1"/>
        <end position="17"/>
    </location>
</feature>
<feature type="active site" description="Proton donor" evidence="4">
    <location>
        <position position="197"/>
    </location>
</feature>
<proteinExistence type="inferred from homology"/>
<dbReference type="InterPro" id="IPR017853">
    <property type="entry name" value="GH"/>
</dbReference>
<feature type="domain" description="Beta-galactosidase 1-like first all-beta" evidence="8">
    <location>
        <begin position="439"/>
        <end position="560"/>
    </location>
</feature>
<dbReference type="InterPro" id="IPR001944">
    <property type="entry name" value="Glycoside_Hdrlase_35"/>
</dbReference>
<organism evidence="10 11">
    <name type="scientific">Phyllotreta striolata</name>
    <name type="common">Striped flea beetle</name>
    <name type="synonym">Crioceris striolata</name>
    <dbReference type="NCBI Taxonomy" id="444603"/>
    <lineage>
        <taxon>Eukaryota</taxon>
        <taxon>Metazoa</taxon>
        <taxon>Ecdysozoa</taxon>
        <taxon>Arthropoda</taxon>
        <taxon>Hexapoda</taxon>
        <taxon>Insecta</taxon>
        <taxon>Pterygota</taxon>
        <taxon>Neoptera</taxon>
        <taxon>Endopterygota</taxon>
        <taxon>Coleoptera</taxon>
        <taxon>Polyphaga</taxon>
        <taxon>Cucujiformia</taxon>
        <taxon>Chrysomeloidea</taxon>
        <taxon>Chrysomelidae</taxon>
        <taxon>Galerucinae</taxon>
        <taxon>Alticini</taxon>
        <taxon>Phyllotreta</taxon>
    </lineage>
</organism>
<evidence type="ECO:0000259" key="9">
    <source>
        <dbReference type="Pfam" id="PF21467"/>
    </source>
</evidence>
<feature type="chain" id="PRO_5040505046" description="Beta-galactosidase" evidence="6">
    <location>
        <begin position="18"/>
        <end position="665"/>
    </location>
</feature>
<keyword evidence="11" id="KW-1185">Reference proteome</keyword>
<sequence>MSPLFFVLLVLLSQTLAKKLPTNYEYFTSHGIKSGITTNNTSFFLNGIPFSVYSGSFHYFRNARADWQTRLRQFRAAGLNTVETYIPWNLHEPQSGLYDFGNGGSEMEDFLHLEEFLKLAQREDLFVILRPGPYICSEYNFGGYPSWLLREKPMGFRTDEENYIKFVTRYYNVLLPLLERYQFTKNGPVIMFQIENEYGYVRYGSFVPSRNYLRILRNLYLNNGIVELLVTSDNAISNGDSGSLPGVLFQTTNFGNNPEGYLKALSHLQPNQPLMVMEYWIGWFDYWTQKHQTKSVIESKDLYERILKYPSSVNIYMFQGGSNFAFLNGGSLGELTLKKTSQKIGLQIITTSYDYDSPLSEAGDYTQKYWDVKKLLERYNPVKTFVPDPPLLPPRIAYPTITRLFQYKLGRLIVEQPPLILESEHVVAMELLDINNKSGQSNGYIVYRKENVDLEESTVLKIEGNVCDTVMVLVNGELVSPKLNSVNDLNGFGYWRLKNSVLVINSRPLKKATIDLVVEEWGRMNGGTIYQYNQTFKGLWQGGVYLNNKPLTHWKIIPLEFKKEWTSKLSSWEPKSSNEGPSLYRGELILNEEPRDTYIDMRNWSKGLVLVNGFPVGKYFRLGPQQAIYLPAAFLKKGRNQIIIFEHFRTTGEIIFSRDQIYETK</sequence>
<dbReference type="Pfam" id="PF01301">
    <property type="entry name" value="Glyco_hydro_35"/>
    <property type="match status" value="1"/>
</dbReference>
<dbReference type="SUPFAM" id="SSF49785">
    <property type="entry name" value="Galactose-binding domain-like"/>
    <property type="match status" value="1"/>
</dbReference>
<dbReference type="Gene3D" id="3.20.20.80">
    <property type="entry name" value="Glycosidases"/>
    <property type="match status" value="1"/>
</dbReference>
<dbReference type="Pfam" id="PF21317">
    <property type="entry name" value="BetaGal_ABD_1"/>
    <property type="match status" value="1"/>
</dbReference>
<evidence type="ECO:0000256" key="5">
    <source>
        <dbReference type="RuleBase" id="RU003679"/>
    </source>
</evidence>
<dbReference type="InterPro" id="IPR048912">
    <property type="entry name" value="BetaGal1-like_ABD1"/>
</dbReference>
<evidence type="ECO:0000313" key="10">
    <source>
        <dbReference type="EMBL" id="CAG9856740.1"/>
    </source>
</evidence>
<evidence type="ECO:0000259" key="7">
    <source>
        <dbReference type="Pfam" id="PF01301"/>
    </source>
</evidence>
<evidence type="ECO:0000256" key="3">
    <source>
        <dbReference type="ARBA" id="ARBA00023295"/>
    </source>
</evidence>
<dbReference type="InterPro" id="IPR031330">
    <property type="entry name" value="Gly_Hdrlase_35_cat"/>
</dbReference>
<evidence type="ECO:0000256" key="4">
    <source>
        <dbReference type="PIRSR" id="PIRSR006336-1"/>
    </source>
</evidence>
<reference evidence="10" key="1">
    <citation type="submission" date="2022-01" db="EMBL/GenBank/DDBJ databases">
        <authorList>
            <person name="King R."/>
        </authorList>
    </citation>
    <scope>NUCLEOTIDE SEQUENCE</scope>
</reference>
<accession>A0A9N9XLQ1</accession>
<dbReference type="PANTHER" id="PTHR23421">
    <property type="entry name" value="BETA-GALACTOSIDASE RELATED"/>
    <property type="match status" value="1"/>
</dbReference>
<feature type="active site" description="Nucleophile" evidence="4">
    <location>
        <position position="278"/>
    </location>
</feature>
<gene>
    <name evidence="10" type="ORF">PHYEVI_LOCUS3158</name>
</gene>
<dbReference type="OrthoDB" id="1657402at2759"/>
<evidence type="ECO:0000256" key="2">
    <source>
        <dbReference type="ARBA" id="ARBA00022801"/>
    </source>
</evidence>
<evidence type="ECO:0000256" key="1">
    <source>
        <dbReference type="ARBA" id="ARBA00009809"/>
    </source>
</evidence>
<evidence type="ECO:0000259" key="8">
    <source>
        <dbReference type="Pfam" id="PF21317"/>
    </source>
</evidence>
<dbReference type="InterPro" id="IPR008979">
    <property type="entry name" value="Galactose-bd-like_sf"/>
</dbReference>
<dbReference type="SUPFAM" id="SSF51445">
    <property type="entry name" value="(Trans)glycosidases"/>
    <property type="match status" value="1"/>
</dbReference>
<dbReference type="AlphaFoldDB" id="A0A9N9XLQ1"/>
<protein>
    <recommendedName>
        <fullName evidence="12">Beta-galactosidase</fullName>
    </recommendedName>
</protein>
<dbReference type="FunFam" id="2.60.120.260:FF:000049">
    <property type="entry name" value="Beta-galactosidase"/>
    <property type="match status" value="1"/>
</dbReference>
<dbReference type="EMBL" id="OU900105">
    <property type="protein sequence ID" value="CAG9856740.1"/>
    <property type="molecule type" value="Genomic_DNA"/>
</dbReference>
<keyword evidence="6" id="KW-0732">Signal</keyword>
<feature type="domain" description="Beta-galactosidase galactose-binding" evidence="9">
    <location>
        <begin position="581"/>
        <end position="640"/>
    </location>
</feature>
<dbReference type="Proteomes" id="UP001153712">
    <property type="component" value="Chromosome 12"/>
</dbReference>
<evidence type="ECO:0000313" key="11">
    <source>
        <dbReference type="Proteomes" id="UP001153712"/>
    </source>
</evidence>
<evidence type="ECO:0008006" key="12">
    <source>
        <dbReference type="Google" id="ProtNLM"/>
    </source>
</evidence>
<dbReference type="GO" id="GO:0005975">
    <property type="term" value="P:carbohydrate metabolic process"/>
    <property type="evidence" value="ECO:0007669"/>
    <property type="project" value="InterPro"/>
</dbReference>
<dbReference type="InterPro" id="IPR048913">
    <property type="entry name" value="BetaGal_gal-bd"/>
</dbReference>
<feature type="domain" description="Glycoside hydrolase 35 catalytic" evidence="7">
    <location>
        <begin position="42"/>
        <end position="378"/>
    </location>
</feature>
<comment type="similarity">
    <text evidence="1 5">Belongs to the glycosyl hydrolase 35 family.</text>
</comment>